<dbReference type="PRINTS" id="PR00786">
    <property type="entry name" value="NEPRILYSIN"/>
</dbReference>
<evidence type="ECO:0000256" key="4">
    <source>
        <dbReference type="ARBA" id="ARBA00022723"/>
    </source>
</evidence>
<dbReference type="SUPFAM" id="SSF55486">
    <property type="entry name" value="Metalloproteases ('zincins'), catalytic domain"/>
    <property type="match status" value="1"/>
</dbReference>
<dbReference type="PANTHER" id="PTHR11733">
    <property type="entry name" value="ZINC METALLOPROTEASE FAMILY M13 NEPRILYSIN-RELATED"/>
    <property type="match status" value="1"/>
</dbReference>
<feature type="domain" description="Peptidase M13 N-terminal" evidence="10">
    <location>
        <begin position="116"/>
        <end position="527"/>
    </location>
</feature>
<dbReference type="OrthoDB" id="6475849at2759"/>
<dbReference type="InterPro" id="IPR042089">
    <property type="entry name" value="Peptidase_M13_dom_2"/>
</dbReference>
<feature type="domain" description="Peptidase M13 C-terminal" evidence="9">
    <location>
        <begin position="586"/>
        <end position="792"/>
    </location>
</feature>
<keyword evidence="8" id="KW-0812">Transmembrane</keyword>
<dbReference type="InterPro" id="IPR008753">
    <property type="entry name" value="Peptidase_M13_N"/>
</dbReference>
<keyword evidence="3" id="KW-0645">Protease</keyword>
<gene>
    <name evidence="11" type="ORF">BJG266_LOCUS31943</name>
    <name evidence="12" type="ORF">QVE165_LOCUS48879</name>
</gene>
<dbReference type="EMBL" id="CAJNOM010000849">
    <property type="protein sequence ID" value="CAF1571421.1"/>
    <property type="molecule type" value="Genomic_DNA"/>
</dbReference>
<comment type="cofactor">
    <cofactor evidence="1">
        <name>Zn(2+)</name>
        <dbReference type="ChEBI" id="CHEBI:29105"/>
    </cofactor>
</comment>
<keyword evidence="8" id="KW-1133">Transmembrane helix</keyword>
<evidence type="ECO:0000256" key="8">
    <source>
        <dbReference type="SAM" id="Phobius"/>
    </source>
</evidence>
<evidence type="ECO:0000313" key="11">
    <source>
        <dbReference type="EMBL" id="CAF1294713.1"/>
    </source>
</evidence>
<organism evidence="11 14">
    <name type="scientific">Adineta steineri</name>
    <dbReference type="NCBI Taxonomy" id="433720"/>
    <lineage>
        <taxon>Eukaryota</taxon>
        <taxon>Metazoa</taxon>
        <taxon>Spiralia</taxon>
        <taxon>Gnathifera</taxon>
        <taxon>Rotifera</taxon>
        <taxon>Eurotatoria</taxon>
        <taxon>Bdelloidea</taxon>
        <taxon>Adinetida</taxon>
        <taxon>Adinetidae</taxon>
        <taxon>Adineta</taxon>
    </lineage>
</organism>
<accession>A0A815D8T0</accession>
<dbReference type="PANTHER" id="PTHR11733:SF167">
    <property type="entry name" value="FI17812P1-RELATED"/>
    <property type="match status" value="1"/>
</dbReference>
<evidence type="ECO:0000256" key="2">
    <source>
        <dbReference type="ARBA" id="ARBA00007357"/>
    </source>
</evidence>
<dbReference type="Pfam" id="PF01431">
    <property type="entry name" value="Peptidase_M13"/>
    <property type="match status" value="1"/>
</dbReference>
<evidence type="ECO:0000256" key="5">
    <source>
        <dbReference type="ARBA" id="ARBA00022801"/>
    </source>
</evidence>
<dbReference type="EMBL" id="CAJNOI010000500">
    <property type="protein sequence ID" value="CAF1294713.1"/>
    <property type="molecule type" value="Genomic_DNA"/>
</dbReference>
<dbReference type="GO" id="GO:0016485">
    <property type="term" value="P:protein processing"/>
    <property type="evidence" value="ECO:0007669"/>
    <property type="project" value="TreeGrafter"/>
</dbReference>
<evidence type="ECO:0000259" key="9">
    <source>
        <dbReference type="Pfam" id="PF01431"/>
    </source>
</evidence>
<keyword evidence="7" id="KW-0482">Metalloprotease</keyword>
<evidence type="ECO:0000313" key="14">
    <source>
        <dbReference type="Proteomes" id="UP000663877"/>
    </source>
</evidence>
<proteinExistence type="inferred from homology"/>
<evidence type="ECO:0000256" key="3">
    <source>
        <dbReference type="ARBA" id="ARBA00022670"/>
    </source>
</evidence>
<keyword evidence="13" id="KW-1185">Reference proteome</keyword>
<dbReference type="Gene3D" id="1.10.1380.10">
    <property type="entry name" value="Neutral endopeptidase , domain2"/>
    <property type="match status" value="1"/>
</dbReference>
<dbReference type="PROSITE" id="PS51885">
    <property type="entry name" value="NEPRILYSIN"/>
    <property type="match status" value="1"/>
</dbReference>
<keyword evidence="5" id="KW-0378">Hydrolase</keyword>
<keyword evidence="8" id="KW-0472">Membrane</keyword>
<evidence type="ECO:0000256" key="7">
    <source>
        <dbReference type="ARBA" id="ARBA00023049"/>
    </source>
</evidence>
<dbReference type="CDD" id="cd08662">
    <property type="entry name" value="M13"/>
    <property type="match status" value="1"/>
</dbReference>
<dbReference type="InterPro" id="IPR024079">
    <property type="entry name" value="MetalloPept_cat_dom_sf"/>
</dbReference>
<evidence type="ECO:0000313" key="12">
    <source>
        <dbReference type="EMBL" id="CAF1571421.1"/>
    </source>
</evidence>
<comment type="caution">
    <text evidence="11">The sequence shown here is derived from an EMBL/GenBank/DDBJ whole genome shotgun (WGS) entry which is preliminary data.</text>
</comment>
<dbReference type="GO" id="GO:0046872">
    <property type="term" value="F:metal ion binding"/>
    <property type="evidence" value="ECO:0007669"/>
    <property type="project" value="UniProtKB-KW"/>
</dbReference>
<dbReference type="InterPro" id="IPR000718">
    <property type="entry name" value="Peptidase_M13"/>
</dbReference>
<dbReference type="Proteomes" id="UP000663832">
    <property type="component" value="Unassembled WGS sequence"/>
</dbReference>
<keyword evidence="4" id="KW-0479">Metal-binding</keyword>
<dbReference type="Gene3D" id="3.40.390.10">
    <property type="entry name" value="Collagenase (Catalytic Domain)"/>
    <property type="match status" value="1"/>
</dbReference>
<comment type="similarity">
    <text evidence="2">Belongs to the peptidase M13 family.</text>
</comment>
<dbReference type="AlphaFoldDB" id="A0A815D8T0"/>
<evidence type="ECO:0000256" key="6">
    <source>
        <dbReference type="ARBA" id="ARBA00022833"/>
    </source>
</evidence>
<reference evidence="11" key="1">
    <citation type="submission" date="2021-02" db="EMBL/GenBank/DDBJ databases">
        <authorList>
            <person name="Nowell W R."/>
        </authorList>
    </citation>
    <scope>NUCLEOTIDE SEQUENCE</scope>
</reference>
<keyword evidence="6" id="KW-0862">Zinc</keyword>
<feature type="transmembrane region" description="Helical" evidence="8">
    <location>
        <begin position="62"/>
        <end position="83"/>
    </location>
</feature>
<evidence type="ECO:0000256" key="1">
    <source>
        <dbReference type="ARBA" id="ARBA00001947"/>
    </source>
</evidence>
<protein>
    <submittedName>
        <fullName evidence="11">Uncharacterized protein</fullName>
    </submittedName>
</protein>
<sequence length="793" mass="92884">MHRYRHFDDVIDSNNIDSPAILPDNENDEAFQVEFNPHHNNYSSNFDKLKYCFSQRTRLERFLIYLVFILLFVLFLITLISLYHTKYYSPNTLCLTSSCIQISDRLSSGMNQSVDPCEDFHEFVCGNWMKKNIIPKGHSSWSTMKELLQKNKIILKNILEQTSITSISNLEQEAIKYYQSCMNISEIERLNIEPLEKFFKNDLNFTIKQWIDLDKNQTWQQLFVNLINMHPNKHDMSYILPVKVYPDEKNSTWNSIHIDQPHLGLDSRDYYIDLKTDEKSTARNQKIRETYKKVGSDILQLLGFDKNDSIRRMNDIIQFETQLAIVSLPMEILQKPDATYYLMPLKQLHEQYQSIGFDIYSYFNNMFNINITNPIKFNENNQIIILSFDLMSNVSKIVTNYLSTPNKSHIVIDHLLLSLVVELIPYLPSIFKQTLLPLKTVLLGRDSLPERWEYCVQETDDSYGYVLGVLYINTVFGETDRKEANNLIKNIREIFDENLDKLQWIDESSKNEAKIKLKKIYEKIGYPDFIRNQTILNERYGGYPMIENDYFNNEIKIITRDRRRTLLKYQQKVDRTDWQMTPPTVNAYYNPTNNEIVFPAGILQSPLFHKDFPISVNYGAIGSIIGHEITHGFDNQGRQFDADGNIHSWWSKSSLEKFEEKTKCFVKQYSTFTFDGQNENGQRTLDENIADNGGLKIAYLAYDKIKQRNLKTDNNLQLPGLNYNSDQLFFIASAHGMCNIQTTNGMHYDFINDPHSPARFRIIGTVQNSDEFRKAFSCKSKTSMNPSIKCQLW</sequence>
<dbReference type="GO" id="GO:0005886">
    <property type="term" value="C:plasma membrane"/>
    <property type="evidence" value="ECO:0007669"/>
    <property type="project" value="TreeGrafter"/>
</dbReference>
<dbReference type="GO" id="GO:0004222">
    <property type="term" value="F:metalloendopeptidase activity"/>
    <property type="evidence" value="ECO:0007669"/>
    <property type="project" value="InterPro"/>
</dbReference>
<dbReference type="InterPro" id="IPR018497">
    <property type="entry name" value="Peptidase_M13_C"/>
</dbReference>
<dbReference type="Proteomes" id="UP000663877">
    <property type="component" value="Unassembled WGS sequence"/>
</dbReference>
<evidence type="ECO:0000259" key="10">
    <source>
        <dbReference type="Pfam" id="PF05649"/>
    </source>
</evidence>
<evidence type="ECO:0000313" key="13">
    <source>
        <dbReference type="Proteomes" id="UP000663832"/>
    </source>
</evidence>
<dbReference type="Pfam" id="PF05649">
    <property type="entry name" value="Peptidase_M13_N"/>
    <property type="match status" value="1"/>
</dbReference>
<name>A0A815D8T0_9BILA</name>